<protein>
    <recommendedName>
        <fullName evidence="6">Ribosomal RNA small subunit methyltransferase G</fullName>
        <ecNumber evidence="6">2.1.1.170</ecNumber>
    </recommendedName>
    <alternativeName>
        <fullName evidence="6">16S rRNA 7-methylguanosine methyltransferase</fullName>
        <shortName evidence="6">16S rRNA m7G methyltransferase</shortName>
    </alternativeName>
</protein>
<comment type="caution">
    <text evidence="6">Lacks conserved residue(s) required for the propagation of feature annotation.</text>
</comment>
<dbReference type="Proteomes" id="UP001596353">
    <property type="component" value="Unassembled WGS sequence"/>
</dbReference>
<dbReference type="InterPro" id="IPR029063">
    <property type="entry name" value="SAM-dependent_MTases_sf"/>
</dbReference>
<dbReference type="HAMAP" id="MF_00074">
    <property type="entry name" value="16SrRNA_methyltr_G"/>
    <property type="match status" value="1"/>
</dbReference>
<dbReference type="PANTHER" id="PTHR31760:SF0">
    <property type="entry name" value="S-ADENOSYL-L-METHIONINE-DEPENDENT METHYLTRANSFERASES SUPERFAMILY PROTEIN"/>
    <property type="match status" value="1"/>
</dbReference>
<comment type="function">
    <text evidence="6">Specifically methylates the N7 position of guanine in position 527 of 16S rRNA.</text>
</comment>
<evidence type="ECO:0000313" key="7">
    <source>
        <dbReference type="EMBL" id="MFC6758343.1"/>
    </source>
</evidence>
<reference evidence="8" key="1">
    <citation type="journal article" date="2019" name="Int. J. Syst. Evol. Microbiol.">
        <title>The Global Catalogue of Microorganisms (GCM) 10K type strain sequencing project: providing services to taxonomists for standard genome sequencing and annotation.</title>
        <authorList>
            <consortium name="The Broad Institute Genomics Platform"/>
            <consortium name="The Broad Institute Genome Sequencing Center for Infectious Disease"/>
            <person name="Wu L."/>
            <person name="Ma J."/>
        </authorList>
    </citation>
    <scope>NUCLEOTIDE SEQUENCE [LARGE SCALE GENOMIC DNA]</scope>
    <source>
        <strain evidence="8">CCUG 66188</strain>
    </source>
</reference>
<evidence type="ECO:0000256" key="2">
    <source>
        <dbReference type="ARBA" id="ARBA00022552"/>
    </source>
</evidence>
<evidence type="ECO:0000256" key="4">
    <source>
        <dbReference type="ARBA" id="ARBA00022679"/>
    </source>
</evidence>
<dbReference type="InterPro" id="IPR003682">
    <property type="entry name" value="rRNA_ssu_MeTfrase_G"/>
</dbReference>
<organism evidence="7 8">
    <name type="scientific">Sulfitobacter porphyrae</name>
    <dbReference type="NCBI Taxonomy" id="1246864"/>
    <lineage>
        <taxon>Bacteria</taxon>
        <taxon>Pseudomonadati</taxon>
        <taxon>Pseudomonadota</taxon>
        <taxon>Alphaproteobacteria</taxon>
        <taxon>Rhodobacterales</taxon>
        <taxon>Roseobacteraceae</taxon>
        <taxon>Sulfitobacter</taxon>
    </lineage>
</organism>
<keyword evidence="2 6" id="KW-0698">rRNA processing</keyword>
<dbReference type="Gene3D" id="3.40.50.150">
    <property type="entry name" value="Vaccinia Virus protein VP39"/>
    <property type="match status" value="1"/>
</dbReference>
<dbReference type="EC" id="2.1.1.170" evidence="6"/>
<keyword evidence="8" id="KW-1185">Reference proteome</keyword>
<gene>
    <name evidence="6" type="primary">rsmG</name>
    <name evidence="7" type="ORF">ACFQFQ_00610</name>
</gene>
<comment type="caution">
    <text evidence="7">The sequence shown here is derived from an EMBL/GenBank/DDBJ whole genome shotgun (WGS) entry which is preliminary data.</text>
</comment>
<feature type="binding site" evidence="6">
    <location>
        <position position="72"/>
    </location>
    <ligand>
        <name>S-adenosyl-L-methionine</name>
        <dbReference type="ChEBI" id="CHEBI:59789"/>
    </ligand>
</feature>
<accession>A0ABW2AYM9</accession>
<name>A0ABW2AYM9_9RHOB</name>
<dbReference type="PANTHER" id="PTHR31760">
    <property type="entry name" value="S-ADENOSYL-L-METHIONINE-DEPENDENT METHYLTRANSFERASES SUPERFAMILY PROTEIN"/>
    <property type="match status" value="1"/>
</dbReference>
<keyword evidence="3 6" id="KW-0489">Methyltransferase</keyword>
<sequence length="194" mass="22149">MTSLDGLNVSRETTVLLTQFSELVERWTVRINLISKASVDGIWERHVADSAQLFELAPEFEHWVDLGSGGGFPGIVIAIIAKEARPEARITLVESDLRKATFLRTAIRELGLNAKVIAERSKGCRLWEQMFSQRGRWPICRPSWNSRICTWQRAEQLSFQKVRTGGKRMKPHDNCGHIPWTPLRVRPALKPLFC</sequence>
<evidence type="ECO:0000313" key="8">
    <source>
        <dbReference type="Proteomes" id="UP001596353"/>
    </source>
</evidence>
<keyword evidence="5 6" id="KW-0949">S-adenosyl-L-methionine</keyword>
<evidence type="ECO:0000256" key="3">
    <source>
        <dbReference type="ARBA" id="ARBA00022603"/>
    </source>
</evidence>
<comment type="subcellular location">
    <subcellularLocation>
        <location evidence="6">Cytoplasm</location>
    </subcellularLocation>
</comment>
<dbReference type="SUPFAM" id="SSF53335">
    <property type="entry name" value="S-adenosyl-L-methionine-dependent methyltransferases"/>
    <property type="match status" value="1"/>
</dbReference>
<keyword evidence="1 6" id="KW-0963">Cytoplasm</keyword>
<dbReference type="EMBL" id="JBHSWG010000001">
    <property type="protein sequence ID" value="MFC6758343.1"/>
    <property type="molecule type" value="Genomic_DNA"/>
</dbReference>
<feature type="binding site" evidence="6">
    <location>
        <position position="67"/>
    </location>
    <ligand>
        <name>S-adenosyl-L-methionine</name>
        <dbReference type="ChEBI" id="CHEBI:59789"/>
    </ligand>
</feature>
<keyword evidence="4 6" id="KW-0808">Transferase</keyword>
<comment type="catalytic activity">
    <reaction evidence="6">
        <text>guanosine(527) in 16S rRNA + S-adenosyl-L-methionine = N(7)-methylguanosine(527) in 16S rRNA + S-adenosyl-L-homocysteine</text>
        <dbReference type="Rhea" id="RHEA:42732"/>
        <dbReference type="Rhea" id="RHEA-COMP:10209"/>
        <dbReference type="Rhea" id="RHEA-COMP:10210"/>
        <dbReference type="ChEBI" id="CHEBI:57856"/>
        <dbReference type="ChEBI" id="CHEBI:59789"/>
        <dbReference type="ChEBI" id="CHEBI:74269"/>
        <dbReference type="ChEBI" id="CHEBI:74480"/>
        <dbReference type="EC" id="2.1.1.170"/>
    </reaction>
</comment>
<evidence type="ECO:0000256" key="6">
    <source>
        <dbReference type="HAMAP-Rule" id="MF_00074"/>
    </source>
</evidence>
<evidence type="ECO:0000256" key="1">
    <source>
        <dbReference type="ARBA" id="ARBA00022490"/>
    </source>
</evidence>
<evidence type="ECO:0000256" key="5">
    <source>
        <dbReference type="ARBA" id="ARBA00022691"/>
    </source>
</evidence>
<proteinExistence type="inferred from homology"/>
<comment type="similarity">
    <text evidence="6">Belongs to the methyltransferase superfamily. RNA methyltransferase RsmG family.</text>
</comment>
<dbReference type="Pfam" id="PF02527">
    <property type="entry name" value="GidB"/>
    <property type="match status" value="1"/>
</dbReference>
<feature type="binding site" evidence="6">
    <location>
        <position position="134"/>
    </location>
    <ligand>
        <name>S-adenosyl-L-methionine</name>
        <dbReference type="ChEBI" id="CHEBI:59789"/>
    </ligand>
</feature>